<dbReference type="InterPro" id="IPR024882">
    <property type="entry name" value="NUP58/p45/49"/>
</dbReference>
<dbReference type="EMBL" id="PJQM01000816">
    <property type="protein sequence ID" value="RCI04015.1"/>
    <property type="molecule type" value="Genomic_DNA"/>
</dbReference>
<dbReference type="PANTHER" id="PTHR13437">
    <property type="entry name" value="NUCLEOPORIN P58/P45 NUCLEOPORIN-LIKE PROTEIN 1"/>
    <property type="match status" value="1"/>
</dbReference>
<keyword evidence="9" id="KW-1185">Reference proteome</keyword>
<dbReference type="GO" id="GO:0005643">
    <property type="term" value="C:nuclear pore"/>
    <property type="evidence" value="ECO:0007669"/>
    <property type="project" value="UniProtKB-SubCell"/>
</dbReference>
<keyword evidence="5" id="KW-0811">Translocation</keyword>
<dbReference type="GO" id="GO:0008139">
    <property type="term" value="F:nuclear localization sequence binding"/>
    <property type="evidence" value="ECO:0007669"/>
    <property type="project" value="InterPro"/>
</dbReference>
<keyword evidence="3" id="KW-0509">mRNA transport</keyword>
<evidence type="ECO:0000256" key="3">
    <source>
        <dbReference type="ARBA" id="ARBA00022816"/>
    </source>
</evidence>
<organism evidence="8 9">
    <name type="scientific">Rhizopus stolonifer</name>
    <name type="common">Rhizopus nigricans</name>
    <dbReference type="NCBI Taxonomy" id="4846"/>
    <lineage>
        <taxon>Eukaryota</taxon>
        <taxon>Fungi</taxon>
        <taxon>Fungi incertae sedis</taxon>
        <taxon>Mucoromycota</taxon>
        <taxon>Mucoromycotina</taxon>
        <taxon>Mucoromycetes</taxon>
        <taxon>Mucorales</taxon>
        <taxon>Mucorineae</taxon>
        <taxon>Rhizopodaceae</taxon>
        <taxon>Rhizopus</taxon>
    </lineage>
</organism>
<proteinExistence type="predicted"/>
<dbReference type="GO" id="GO:0015031">
    <property type="term" value="P:protein transport"/>
    <property type="evidence" value="ECO:0007669"/>
    <property type="project" value="UniProtKB-KW"/>
</dbReference>
<evidence type="ECO:0000256" key="1">
    <source>
        <dbReference type="ARBA" id="ARBA00004567"/>
    </source>
</evidence>
<keyword evidence="7" id="KW-0539">Nucleus</keyword>
<evidence type="ECO:0000256" key="6">
    <source>
        <dbReference type="ARBA" id="ARBA00023132"/>
    </source>
</evidence>
<dbReference type="STRING" id="4846.A0A367KP49"/>
<comment type="subcellular location">
    <subcellularLocation>
        <location evidence="1">Nucleus</location>
        <location evidence="1">Nuclear pore complex</location>
    </subcellularLocation>
</comment>
<evidence type="ECO:0000256" key="7">
    <source>
        <dbReference type="ARBA" id="ARBA00023242"/>
    </source>
</evidence>
<gene>
    <name evidence="8" type="ORF">CU098_012869</name>
</gene>
<evidence type="ECO:0000256" key="2">
    <source>
        <dbReference type="ARBA" id="ARBA00022448"/>
    </source>
</evidence>
<dbReference type="PANTHER" id="PTHR13437:SF2">
    <property type="entry name" value="NUCLEOPORIN P58_P45"/>
    <property type="match status" value="1"/>
</dbReference>
<evidence type="ECO:0000256" key="5">
    <source>
        <dbReference type="ARBA" id="ARBA00023010"/>
    </source>
</evidence>
<comment type="caution">
    <text evidence="8">The sequence shown here is derived from an EMBL/GenBank/DDBJ whole genome shotgun (WGS) entry which is preliminary data.</text>
</comment>
<feature type="non-terminal residue" evidence="8">
    <location>
        <position position="1"/>
    </location>
</feature>
<keyword evidence="2" id="KW-0813">Transport</keyword>
<protein>
    <submittedName>
        <fullName evidence="8">Uncharacterized protein</fullName>
    </submittedName>
</protein>
<dbReference type="Gene3D" id="6.10.140.1350">
    <property type="match status" value="1"/>
</dbReference>
<dbReference type="GO" id="GO:0051028">
    <property type="term" value="P:mRNA transport"/>
    <property type="evidence" value="ECO:0007669"/>
    <property type="project" value="UniProtKB-KW"/>
</dbReference>
<evidence type="ECO:0000256" key="4">
    <source>
        <dbReference type="ARBA" id="ARBA00022927"/>
    </source>
</evidence>
<keyword evidence="4" id="KW-0653">Protein transport</keyword>
<dbReference type="AlphaFoldDB" id="A0A367KP49"/>
<dbReference type="Proteomes" id="UP000253551">
    <property type="component" value="Unassembled WGS sequence"/>
</dbReference>
<evidence type="ECO:0000313" key="9">
    <source>
        <dbReference type="Proteomes" id="UP000253551"/>
    </source>
</evidence>
<accession>A0A367KP49</accession>
<reference evidence="8 9" key="1">
    <citation type="journal article" date="2018" name="G3 (Bethesda)">
        <title>Phylogenetic and Phylogenomic Definition of Rhizopus Species.</title>
        <authorList>
            <person name="Gryganskyi A.P."/>
            <person name="Golan J."/>
            <person name="Dolatabadi S."/>
            <person name="Mondo S."/>
            <person name="Robb S."/>
            <person name="Idnurm A."/>
            <person name="Muszewska A."/>
            <person name="Steczkiewicz K."/>
            <person name="Masonjones S."/>
            <person name="Liao H.L."/>
            <person name="Gajdeczka M.T."/>
            <person name="Anike F."/>
            <person name="Vuek A."/>
            <person name="Anishchenko I.M."/>
            <person name="Voigt K."/>
            <person name="de Hoog G.S."/>
            <person name="Smith M.E."/>
            <person name="Heitman J."/>
            <person name="Vilgalys R."/>
            <person name="Stajich J.E."/>
        </authorList>
    </citation>
    <scope>NUCLEOTIDE SEQUENCE [LARGE SCALE GENOMIC DNA]</scope>
    <source>
        <strain evidence="8 9">LSU 92-RS-03</strain>
    </source>
</reference>
<evidence type="ECO:0000313" key="8">
    <source>
        <dbReference type="EMBL" id="RCI04015.1"/>
    </source>
</evidence>
<sequence>NAATNPPVENKPNPFSFSKVLEDLSKVPIQETSKIYVSLIPPSLANLYQKQTVQHTNFRIDNISSSTRFTELPEQAQKELDELEKYIRLEGQRSDYIKNHAASQQIQKMETCKQDTETLSQKTDALSSMLKSCLESTQSLYDTVREQLRRANDVCATIEAYRHPGTERRWLFGHSNKDDYFSLLASELSTRMEEYEKYIWEIERTAESWRENRNQAPQDIARILQNQNGYLLALADRVSFLHGRIEREKAFYEQHFKPNA</sequence>
<dbReference type="GO" id="GO:0017056">
    <property type="term" value="F:structural constituent of nuclear pore"/>
    <property type="evidence" value="ECO:0007669"/>
    <property type="project" value="InterPro"/>
</dbReference>
<keyword evidence="6" id="KW-0906">Nuclear pore complex</keyword>
<dbReference type="OrthoDB" id="2538017at2759"/>
<name>A0A367KP49_RHIST</name>